<dbReference type="InterPro" id="IPR012334">
    <property type="entry name" value="Pectin_lyas_fold"/>
</dbReference>
<dbReference type="KEGG" id="stsi:A4E84_27840"/>
<dbReference type="STRING" id="1783515.A4E84_27840"/>
<feature type="signal peptide" evidence="2">
    <location>
        <begin position="1"/>
        <end position="23"/>
    </location>
</feature>
<gene>
    <name evidence="4" type="ORF">A4E84_27840</name>
</gene>
<organism evidence="4 5">
    <name type="scientific">Streptomyces qaidamensis</name>
    <dbReference type="NCBI Taxonomy" id="1783515"/>
    <lineage>
        <taxon>Bacteria</taxon>
        <taxon>Bacillati</taxon>
        <taxon>Actinomycetota</taxon>
        <taxon>Actinomycetes</taxon>
        <taxon>Kitasatosporales</taxon>
        <taxon>Streptomycetaceae</taxon>
        <taxon>Streptomyces</taxon>
        <taxon>Streptomyces aurantiacus group</taxon>
    </lineage>
</organism>
<sequence>MNKCHIAPLACAAALLGTGLGAAAPTATHTVHLVRPGESIQQAVDSARPGDTVLLAHGTHRESVSVSTPGLTLRGMGRGTVLRPQAAPGTATAPDTGRAADGCAAAGNGICVEGTRDHNVDGVTIASLRVTGFGKAGVYAHEADGLTVQNVDAVENGVWGIATEQSARGTFRGNTARGNGDAGLFLANTVKEELGAMDTGGTVVEYNRLQGNRIGLTVRRLRNLTVSDNHLTGNCAGLFVVGDENKPKAGLVTVRENRIERNNKSCPKTARLDALQGSGIVLTGTEDNLVTRNVIRDNVGTSPLSGGIVVFKSFVGTTSERNRVSDNLLQGNAPADLVNTDPGQGNTFQGNTCRLSQPAGLC</sequence>
<evidence type="ECO:0000313" key="5">
    <source>
        <dbReference type="Proteomes" id="UP000076096"/>
    </source>
</evidence>
<evidence type="ECO:0000259" key="3">
    <source>
        <dbReference type="Pfam" id="PF13229"/>
    </source>
</evidence>
<accession>A0A143C6D3</accession>
<keyword evidence="2" id="KW-0732">Signal</keyword>
<dbReference type="PANTHER" id="PTHR22990:SF15">
    <property type="entry name" value="F-BOX ONLY PROTEIN 10"/>
    <property type="match status" value="1"/>
</dbReference>
<evidence type="ECO:0000256" key="1">
    <source>
        <dbReference type="ARBA" id="ARBA00022737"/>
    </source>
</evidence>
<dbReference type="InterPro" id="IPR039448">
    <property type="entry name" value="Beta_helix"/>
</dbReference>
<reference evidence="5" key="1">
    <citation type="submission" date="2016-04" db="EMBL/GenBank/DDBJ databases">
        <authorList>
            <person name="Zhang B."/>
        </authorList>
    </citation>
    <scope>NUCLEOTIDE SEQUENCE [LARGE SCALE GENOMIC DNA]</scope>
    <source>
        <strain evidence="5">S10</strain>
    </source>
</reference>
<dbReference type="EMBL" id="CP015098">
    <property type="protein sequence ID" value="AMW12968.1"/>
    <property type="molecule type" value="Genomic_DNA"/>
</dbReference>
<evidence type="ECO:0000313" key="4">
    <source>
        <dbReference type="EMBL" id="AMW12968.1"/>
    </source>
</evidence>
<feature type="chain" id="PRO_5007507616" description="Right handed beta helix domain-containing protein" evidence="2">
    <location>
        <begin position="24"/>
        <end position="362"/>
    </location>
</feature>
<dbReference type="RefSeq" id="WP_062929163.1">
    <property type="nucleotide sequence ID" value="NZ_CP015098.1"/>
</dbReference>
<dbReference type="Proteomes" id="UP000076096">
    <property type="component" value="Chromosome"/>
</dbReference>
<dbReference type="Gene3D" id="2.160.20.10">
    <property type="entry name" value="Single-stranded right-handed beta-helix, Pectin lyase-like"/>
    <property type="match status" value="1"/>
</dbReference>
<dbReference type="AlphaFoldDB" id="A0A143C6D3"/>
<proteinExistence type="predicted"/>
<name>A0A143C6D3_9ACTN</name>
<dbReference type="SUPFAM" id="SSF51126">
    <property type="entry name" value="Pectin lyase-like"/>
    <property type="match status" value="1"/>
</dbReference>
<keyword evidence="1" id="KW-0677">Repeat</keyword>
<dbReference type="InterPro" id="IPR006626">
    <property type="entry name" value="PbH1"/>
</dbReference>
<feature type="domain" description="Right handed beta helix" evidence="3">
    <location>
        <begin position="106"/>
        <end position="245"/>
    </location>
</feature>
<evidence type="ECO:0000256" key="2">
    <source>
        <dbReference type="SAM" id="SignalP"/>
    </source>
</evidence>
<feature type="domain" description="Right handed beta helix" evidence="3">
    <location>
        <begin position="252"/>
        <end position="352"/>
    </location>
</feature>
<dbReference type="Pfam" id="PF13229">
    <property type="entry name" value="Beta_helix"/>
    <property type="match status" value="2"/>
</dbReference>
<dbReference type="PANTHER" id="PTHR22990">
    <property type="entry name" value="F-BOX ONLY PROTEIN"/>
    <property type="match status" value="1"/>
</dbReference>
<protein>
    <recommendedName>
        <fullName evidence="3">Right handed beta helix domain-containing protein</fullName>
    </recommendedName>
</protein>
<dbReference type="InterPro" id="IPR051550">
    <property type="entry name" value="SCF-Subunits/Alg-Epimerases"/>
</dbReference>
<dbReference type="SMART" id="SM00710">
    <property type="entry name" value="PbH1"/>
    <property type="match status" value="8"/>
</dbReference>
<dbReference type="InterPro" id="IPR011050">
    <property type="entry name" value="Pectin_lyase_fold/virulence"/>
</dbReference>
<keyword evidence="5" id="KW-1185">Reference proteome</keyword>